<evidence type="ECO:0000256" key="1">
    <source>
        <dbReference type="ARBA" id="ARBA00010617"/>
    </source>
</evidence>
<feature type="chain" id="PRO_5001683457" description="Cytochrome P450 oxidoreductase" evidence="4">
    <location>
        <begin position="24"/>
        <end position="558"/>
    </location>
</feature>
<gene>
    <name evidence="5" type="ORF">A1O9_09127</name>
</gene>
<name>A0A072PGL5_9EURO</name>
<keyword evidence="2" id="KW-0479">Metal-binding</keyword>
<reference evidence="5 6" key="1">
    <citation type="submission" date="2013-03" db="EMBL/GenBank/DDBJ databases">
        <title>The Genome Sequence of Exophiala aquamarina CBS 119918.</title>
        <authorList>
            <consortium name="The Broad Institute Genomics Platform"/>
            <person name="Cuomo C."/>
            <person name="de Hoog S."/>
            <person name="Gorbushina A."/>
            <person name="Walker B."/>
            <person name="Young S.K."/>
            <person name="Zeng Q."/>
            <person name="Gargeya S."/>
            <person name="Fitzgerald M."/>
            <person name="Haas B."/>
            <person name="Abouelleil A."/>
            <person name="Allen A.W."/>
            <person name="Alvarado L."/>
            <person name="Arachchi H.M."/>
            <person name="Berlin A.M."/>
            <person name="Chapman S.B."/>
            <person name="Gainer-Dewar J."/>
            <person name="Goldberg J."/>
            <person name="Griggs A."/>
            <person name="Gujja S."/>
            <person name="Hansen M."/>
            <person name="Howarth C."/>
            <person name="Imamovic A."/>
            <person name="Ireland A."/>
            <person name="Larimer J."/>
            <person name="McCowan C."/>
            <person name="Murphy C."/>
            <person name="Pearson M."/>
            <person name="Poon T.W."/>
            <person name="Priest M."/>
            <person name="Roberts A."/>
            <person name="Saif S."/>
            <person name="Shea T."/>
            <person name="Sisk P."/>
            <person name="Sykes S."/>
            <person name="Wortman J."/>
            <person name="Nusbaum C."/>
            <person name="Birren B."/>
        </authorList>
    </citation>
    <scope>NUCLEOTIDE SEQUENCE [LARGE SCALE GENOMIC DNA]</scope>
    <source>
        <strain evidence="5 6">CBS 119918</strain>
    </source>
</reference>
<dbReference type="InterPro" id="IPR036396">
    <property type="entry name" value="Cyt_P450_sf"/>
</dbReference>
<evidence type="ECO:0000313" key="5">
    <source>
        <dbReference type="EMBL" id="KEF54685.1"/>
    </source>
</evidence>
<comment type="caution">
    <text evidence="5">The sequence shown here is derived from an EMBL/GenBank/DDBJ whole genome shotgun (WGS) entry which is preliminary data.</text>
</comment>
<dbReference type="RefSeq" id="XP_013257275.1">
    <property type="nucleotide sequence ID" value="XM_013401821.1"/>
</dbReference>
<feature type="signal peptide" evidence="4">
    <location>
        <begin position="1"/>
        <end position="23"/>
    </location>
</feature>
<dbReference type="AlphaFoldDB" id="A0A072PGL5"/>
<dbReference type="PRINTS" id="PR00463">
    <property type="entry name" value="EP450I"/>
</dbReference>
<evidence type="ECO:0008006" key="7">
    <source>
        <dbReference type="Google" id="ProtNLM"/>
    </source>
</evidence>
<dbReference type="HOGENOM" id="CLU_001570_5_11_1"/>
<dbReference type="GO" id="GO:0016705">
    <property type="term" value="F:oxidoreductase activity, acting on paired donors, with incorporation or reduction of molecular oxygen"/>
    <property type="evidence" value="ECO:0007669"/>
    <property type="project" value="InterPro"/>
</dbReference>
<dbReference type="SUPFAM" id="SSF48264">
    <property type="entry name" value="Cytochrome P450"/>
    <property type="match status" value="1"/>
</dbReference>
<dbReference type="InterPro" id="IPR050121">
    <property type="entry name" value="Cytochrome_P450_monoxygenase"/>
</dbReference>
<dbReference type="PRINTS" id="PR00385">
    <property type="entry name" value="P450"/>
</dbReference>
<dbReference type="CDD" id="cd11069">
    <property type="entry name" value="CYP_FUM15-like"/>
    <property type="match status" value="1"/>
</dbReference>
<proteinExistence type="inferred from homology"/>
<comment type="cofactor">
    <cofactor evidence="2">
        <name>heme</name>
        <dbReference type="ChEBI" id="CHEBI:30413"/>
    </cofactor>
</comment>
<dbReference type="FunFam" id="1.10.630.10:FF:000051">
    <property type="entry name" value="Cytochrome P450 monooxygenase (Fum15)"/>
    <property type="match status" value="1"/>
</dbReference>
<keyword evidence="3" id="KW-0472">Membrane</keyword>
<dbReference type="PANTHER" id="PTHR24305:SF166">
    <property type="entry name" value="CYTOCHROME P450 12A4, MITOCHONDRIAL-RELATED"/>
    <property type="match status" value="1"/>
</dbReference>
<evidence type="ECO:0000256" key="4">
    <source>
        <dbReference type="SAM" id="SignalP"/>
    </source>
</evidence>
<dbReference type="VEuPathDB" id="FungiDB:A1O9_09127"/>
<dbReference type="PANTHER" id="PTHR24305">
    <property type="entry name" value="CYTOCHROME P450"/>
    <property type="match status" value="1"/>
</dbReference>
<dbReference type="GO" id="GO:0020037">
    <property type="term" value="F:heme binding"/>
    <property type="evidence" value="ECO:0007669"/>
    <property type="project" value="InterPro"/>
</dbReference>
<keyword evidence="3" id="KW-0812">Transmembrane</keyword>
<dbReference type="InterPro" id="IPR002401">
    <property type="entry name" value="Cyt_P450_E_grp-I"/>
</dbReference>
<evidence type="ECO:0000313" key="6">
    <source>
        <dbReference type="Proteomes" id="UP000027920"/>
    </source>
</evidence>
<dbReference type="EMBL" id="AMGV01000009">
    <property type="protein sequence ID" value="KEF54685.1"/>
    <property type="molecule type" value="Genomic_DNA"/>
</dbReference>
<dbReference type="GO" id="GO:0005506">
    <property type="term" value="F:iron ion binding"/>
    <property type="evidence" value="ECO:0007669"/>
    <property type="project" value="InterPro"/>
</dbReference>
<feature type="transmembrane region" description="Helical" evidence="3">
    <location>
        <begin position="39"/>
        <end position="56"/>
    </location>
</feature>
<accession>A0A072PGL5</accession>
<dbReference type="Gene3D" id="1.10.630.10">
    <property type="entry name" value="Cytochrome P450"/>
    <property type="match status" value="1"/>
</dbReference>
<dbReference type="Pfam" id="PF00067">
    <property type="entry name" value="p450"/>
    <property type="match status" value="1"/>
</dbReference>
<keyword evidence="6" id="KW-1185">Reference proteome</keyword>
<keyword evidence="2" id="KW-0408">Iron</keyword>
<organism evidence="5 6">
    <name type="scientific">Exophiala aquamarina CBS 119918</name>
    <dbReference type="NCBI Taxonomy" id="1182545"/>
    <lineage>
        <taxon>Eukaryota</taxon>
        <taxon>Fungi</taxon>
        <taxon>Dikarya</taxon>
        <taxon>Ascomycota</taxon>
        <taxon>Pezizomycotina</taxon>
        <taxon>Eurotiomycetes</taxon>
        <taxon>Chaetothyriomycetidae</taxon>
        <taxon>Chaetothyriales</taxon>
        <taxon>Herpotrichiellaceae</taxon>
        <taxon>Exophiala</taxon>
    </lineage>
</organism>
<sequence>MAFQIPTPFLLLLSAALQNIAIANIAPEQPLLRSRGSFAGFALLNFLLFALYRVFIYPNFTSPLRHLPTPKGAHPIFGHVASQFSIPRGGDYLRFTKEIHNDGLIRLKGFLNADQVLLTSTKALAEVLVSKSYEFTKPERSRNYLRQNIGDGLVVAEGDPHKRQRKHSLPSFGFRQIKGLYPLFWEKAVKMTRKIEEYSFDQSQATGIADLDYWAPKAALDIIGVAGLGRDFNTLENSGDRIVHLYEELTRISPESTRHAMLFIILGETAASLLMPYTSKRLRDTTRELRCLSEEFVRRKRDQIKNPDSKSVDTLALLMKGDVFSDQELVDQLLTIIAAGNPARSVNNVDSHETTSSAFTWLTYLLTLHPDIQARLRAEIHEALPLDWSENPTADLAARLECLPLLNGVCNEALRVYPTVPLTSRVSKVDNTVLGQHIRAGTRLFIVPWAVNNDPAIWGADVAEFKPERWIDRKTGSPNQHGGADTNYAVLTFLHGPRSCIGQGFAKAELRCLVAAFVGAFEFEMADKTEEVVPAGIITTKPRNGLKLRLRKARNLDD</sequence>
<comment type="similarity">
    <text evidence="1">Belongs to the cytochrome P450 family.</text>
</comment>
<dbReference type="OrthoDB" id="1470350at2759"/>
<keyword evidence="4" id="KW-0732">Signal</keyword>
<dbReference type="STRING" id="1182545.A0A072PGL5"/>
<protein>
    <recommendedName>
        <fullName evidence="7">Cytochrome P450 oxidoreductase</fullName>
    </recommendedName>
</protein>
<evidence type="ECO:0000256" key="2">
    <source>
        <dbReference type="PIRSR" id="PIRSR602401-1"/>
    </source>
</evidence>
<dbReference type="InterPro" id="IPR001128">
    <property type="entry name" value="Cyt_P450"/>
</dbReference>
<keyword evidence="2" id="KW-0349">Heme</keyword>
<feature type="binding site" description="axial binding residue" evidence="2">
    <location>
        <position position="500"/>
    </location>
    <ligand>
        <name>heme</name>
        <dbReference type="ChEBI" id="CHEBI:30413"/>
    </ligand>
    <ligandPart>
        <name>Fe</name>
        <dbReference type="ChEBI" id="CHEBI:18248"/>
    </ligandPart>
</feature>
<dbReference type="GO" id="GO:0004497">
    <property type="term" value="F:monooxygenase activity"/>
    <property type="evidence" value="ECO:0007669"/>
    <property type="project" value="InterPro"/>
</dbReference>
<evidence type="ECO:0000256" key="3">
    <source>
        <dbReference type="SAM" id="Phobius"/>
    </source>
</evidence>
<dbReference type="Proteomes" id="UP000027920">
    <property type="component" value="Unassembled WGS sequence"/>
</dbReference>
<dbReference type="GeneID" id="25284037"/>
<keyword evidence="3" id="KW-1133">Transmembrane helix</keyword>